<evidence type="ECO:0000313" key="2">
    <source>
        <dbReference type="EMBL" id="KNC66587.1"/>
    </source>
</evidence>
<dbReference type="AlphaFoldDB" id="A0A0L0EQ41"/>
<dbReference type="Proteomes" id="UP000036850">
    <property type="component" value="Unassembled WGS sequence"/>
</dbReference>
<dbReference type="PATRIC" id="fig|43658.6.peg.2230"/>
<proteinExistence type="predicted"/>
<evidence type="ECO:0000256" key="1">
    <source>
        <dbReference type="SAM" id="Phobius"/>
    </source>
</evidence>
<protein>
    <submittedName>
        <fullName evidence="2">Uncharacterized protein</fullName>
    </submittedName>
</protein>
<keyword evidence="1" id="KW-0472">Membrane</keyword>
<gene>
    <name evidence="2" type="ORF">AC626_16050</name>
</gene>
<keyword evidence="1" id="KW-0812">Transmembrane</keyword>
<organism evidence="2 3">
    <name type="scientific">Pseudoalteromonas rubra</name>
    <dbReference type="NCBI Taxonomy" id="43658"/>
    <lineage>
        <taxon>Bacteria</taxon>
        <taxon>Pseudomonadati</taxon>
        <taxon>Pseudomonadota</taxon>
        <taxon>Gammaproteobacteria</taxon>
        <taxon>Alteromonadales</taxon>
        <taxon>Pseudoalteromonadaceae</taxon>
        <taxon>Pseudoalteromonas</taxon>
    </lineage>
</organism>
<comment type="caution">
    <text evidence="2">The sequence shown here is derived from an EMBL/GenBank/DDBJ whole genome shotgun (WGS) entry which is preliminary data.</text>
</comment>
<name>A0A0L0EQ41_9GAMM</name>
<reference evidence="3" key="1">
    <citation type="submission" date="2015-07" db="EMBL/GenBank/DDBJ databases">
        <title>Draft genome sequence of a Pseudoalteromonas rubra strain, OCN096, isolated from Kaneohe Bay, Oahu, Hawaii.</title>
        <authorList>
            <person name="Beurmann S."/>
            <person name="Ushijima B."/>
            <person name="Belcaid M."/>
            <person name="Callahan S.M."/>
            <person name="Aeby G.S."/>
        </authorList>
    </citation>
    <scope>NUCLEOTIDE SEQUENCE [LARGE SCALE GENOMIC DNA]</scope>
    <source>
        <strain evidence="3">OCN096</strain>
    </source>
</reference>
<sequence length="80" mass="8756">MNRYWQCAGNAALTVPCMALGLSYITELSLLFCAICLCLFIILSQIIHLPEELPGGPDNPDGNELHPKWVVLVAALLSLF</sequence>
<keyword evidence="1" id="KW-1133">Transmembrane helix</keyword>
<evidence type="ECO:0000313" key="3">
    <source>
        <dbReference type="Proteomes" id="UP000036850"/>
    </source>
</evidence>
<dbReference type="EMBL" id="LFZX01000136">
    <property type="protein sequence ID" value="KNC66587.1"/>
    <property type="molecule type" value="Genomic_DNA"/>
</dbReference>
<feature type="transmembrane region" description="Helical" evidence="1">
    <location>
        <begin position="28"/>
        <end position="47"/>
    </location>
</feature>
<accession>A0A0L0EQ41</accession>